<feature type="transmembrane region" description="Helical" evidence="7">
    <location>
        <begin position="346"/>
        <end position="364"/>
    </location>
</feature>
<gene>
    <name evidence="9" type="primary">coxA2_2</name>
    <name evidence="9" type="ORF">HAPAU_26150</name>
</gene>
<dbReference type="RefSeq" id="WP_066383103.1">
    <property type="nucleotide sequence ID" value="NZ_LTAZ01000005.1"/>
</dbReference>
<evidence type="ECO:0000256" key="2">
    <source>
        <dbReference type="ARBA" id="ARBA00022692"/>
    </source>
</evidence>
<keyword evidence="5" id="KW-0813">Transport</keyword>
<dbReference type="PROSITE" id="PS00077">
    <property type="entry name" value="COX1_CUB"/>
    <property type="match status" value="1"/>
</dbReference>
<evidence type="ECO:0000313" key="10">
    <source>
        <dbReference type="Proteomes" id="UP000075321"/>
    </source>
</evidence>
<name>A0A151AE34_9EURY</name>
<dbReference type="GO" id="GO:0020037">
    <property type="term" value="F:heme binding"/>
    <property type="evidence" value="ECO:0007669"/>
    <property type="project" value="InterPro"/>
</dbReference>
<feature type="transmembrane region" description="Helical" evidence="7">
    <location>
        <begin position="535"/>
        <end position="562"/>
    </location>
</feature>
<feature type="compositionally biased region" description="Basic and acidic residues" evidence="6">
    <location>
        <begin position="39"/>
        <end position="70"/>
    </location>
</feature>
<feature type="transmembrane region" description="Helical" evidence="7">
    <location>
        <begin position="233"/>
        <end position="259"/>
    </location>
</feature>
<feature type="transmembrane region" description="Helical" evidence="7">
    <location>
        <begin position="126"/>
        <end position="143"/>
    </location>
</feature>
<dbReference type="Gene3D" id="1.20.210.10">
    <property type="entry name" value="Cytochrome c oxidase-like, subunit I domain"/>
    <property type="match status" value="1"/>
</dbReference>
<dbReference type="EMBL" id="LTAZ01000005">
    <property type="protein sequence ID" value="KYH25936.1"/>
    <property type="molecule type" value="Genomic_DNA"/>
</dbReference>
<keyword evidence="5" id="KW-0408">Iron</keyword>
<evidence type="ECO:0000256" key="6">
    <source>
        <dbReference type="SAM" id="MobiDB-lite"/>
    </source>
</evidence>
<reference evidence="9 10" key="1">
    <citation type="submission" date="2016-02" db="EMBL/GenBank/DDBJ databases">
        <title>Genome sequence of Halalkalicoccus paucihalophilus DSM 24557.</title>
        <authorList>
            <person name="Poehlein A."/>
            <person name="Daniel R."/>
        </authorList>
    </citation>
    <scope>NUCLEOTIDE SEQUENCE [LARGE SCALE GENOMIC DNA]</scope>
    <source>
        <strain evidence="9 10">DSM 24557</strain>
    </source>
</reference>
<dbReference type="InterPro" id="IPR036927">
    <property type="entry name" value="Cyt_c_oxase-like_su1_sf"/>
</dbReference>
<dbReference type="InterPro" id="IPR023616">
    <property type="entry name" value="Cyt_c_oxase-like_su1_dom"/>
</dbReference>
<accession>A0A151AE34</accession>
<comment type="caution">
    <text evidence="9">The sequence shown here is derived from an EMBL/GenBank/DDBJ whole genome shotgun (WGS) entry which is preliminary data.</text>
</comment>
<keyword evidence="5" id="KW-0349">Heme</keyword>
<dbReference type="Pfam" id="PF00115">
    <property type="entry name" value="COX1"/>
    <property type="match status" value="1"/>
</dbReference>
<dbReference type="Proteomes" id="UP000075321">
    <property type="component" value="Unassembled WGS sequence"/>
</dbReference>
<feature type="region of interest" description="Disordered" evidence="6">
    <location>
        <begin position="36"/>
        <end position="104"/>
    </location>
</feature>
<feature type="domain" description="Cytochrome oxidase subunit I profile" evidence="8">
    <location>
        <begin position="117"/>
        <end position="615"/>
    </location>
</feature>
<dbReference type="SUPFAM" id="SSF81442">
    <property type="entry name" value="Cytochrome c oxidase subunit I-like"/>
    <property type="match status" value="1"/>
</dbReference>
<comment type="similarity">
    <text evidence="5">Belongs to the heme-copper respiratory oxidase family.</text>
</comment>
<feature type="compositionally biased region" description="Polar residues" evidence="6">
    <location>
        <begin position="71"/>
        <end position="82"/>
    </location>
</feature>
<keyword evidence="10" id="KW-1185">Reference proteome</keyword>
<organism evidence="9 10">
    <name type="scientific">Halalkalicoccus paucihalophilus</name>
    <dbReference type="NCBI Taxonomy" id="1008153"/>
    <lineage>
        <taxon>Archaea</taxon>
        <taxon>Methanobacteriati</taxon>
        <taxon>Methanobacteriota</taxon>
        <taxon>Stenosarchaea group</taxon>
        <taxon>Halobacteria</taxon>
        <taxon>Halobacteriales</taxon>
        <taxon>Halococcaceae</taxon>
        <taxon>Halalkalicoccus</taxon>
    </lineage>
</organism>
<evidence type="ECO:0000259" key="8">
    <source>
        <dbReference type="PROSITE" id="PS50855"/>
    </source>
</evidence>
<feature type="transmembrane region" description="Helical" evidence="7">
    <location>
        <begin position="6"/>
        <end position="22"/>
    </location>
</feature>
<sequence>MYAEILGGTLLGVVLLVFCLWIDGRLTRPARAFATDNDTDIRTDGGEPNDARRTSKDEHGGSSGNERTDGSRSTSEMSSNGGERTERESPPRDERTDGGIATGYGFVTSKPTGLIRWLTTVDHKDIGVLYLTFGVFMFLWGGSDAMMARTELLTPSAEVFGIQTYNELFTTHAITMLFLFATPILFGLANYFLPLLIGADDMAFPRINAIAFWVLPPAAVLIRFGIISDSMALLLGAVSPALSTVFAAFEPVSVAWTFYPPLSVQTANPQIDMALLGLHLSGIGTTLGAINIIATVFAERSPDVGWERLDIFSWTLLVQAGLILFAFPLLGATLIMLLLDRSIGTSFFAVEQGGYILFQHLFWFFGHPEVYILVLPPFGLISLVLPKFTGRKLFGYQFVVYSTMAIGVLSFGVWAHHMFTTGINPQIRASFMAITIAIAVPTAVKVFNWVTTLWTGNIRLEAPMLFCIGAISTLIFGGVTGVFLGSIPVDLLYHGTYYVVGHFHFFITGTIPFAVFAAVYYWFPLMSRRMYSRPLAAAHFWLSFVGVNLLSFGMLLLGMLGLPRRSATYPAEFVPLQVTASIGAALIALGQIVWLYNMVQSYRSGRIVMDADVWGLKEYGQFTREWEWFENRLEQAQSTTESHDDAERNEAKA</sequence>
<dbReference type="InterPro" id="IPR023615">
    <property type="entry name" value="Cyt_c_Oxase_su1_BS"/>
</dbReference>
<evidence type="ECO:0000256" key="5">
    <source>
        <dbReference type="RuleBase" id="RU000370"/>
    </source>
</evidence>
<feature type="transmembrane region" description="Helical" evidence="7">
    <location>
        <begin position="271"/>
        <end position="297"/>
    </location>
</feature>
<feature type="transmembrane region" description="Helical" evidence="7">
    <location>
        <begin position="503"/>
        <end position="523"/>
    </location>
</feature>
<dbReference type="GO" id="GO:0022904">
    <property type="term" value="P:respiratory electron transport chain"/>
    <property type="evidence" value="ECO:0007669"/>
    <property type="project" value="TreeGrafter"/>
</dbReference>
<evidence type="ECO:0000256" key="7">
    <source>
        <dbReference type="SAM" id="Phobius"/>
    </source>
</evidence>
<dbReference type="GO" id="GO:0016491">
    <property type="term" value="F:oxidoreductase activity"/>
    <property type="evidence" value="ECO:0007669"/>
    <property type="project" value="UniProtKB-KW"/>
</dbReference>
<evidence type="ECO:0000256" key="1">
    <source>
        <dbReference type="ARBA" id="ARBA00004141"/>
    </source>
</evidence>
<feature type="transmembrane region" description="Helical" evidence="7">
    <location>
        <begin position="173"/>
        <end position="197"/>
    </location>
</feature>
<dbReference type="EC" id="1.9.3.1" evidence="9"/>
<dbReference type="GO" id="GO:0009060">
    <property type="term" value="P:aerobic respiration"/>
    <property type="evidence" value="ECO:0007669"/>
    <property type="project" value="InterPro"/>
</dbReference>
<dbReference type="PANTHER" id="PTHR10422:SF18">
    <property type="entry name" value="CYTOCHROME C OXIDASE SUBUNIT 1"/>
    <property type="match status" value="1"/>
</dbReference>
<keyword evidence="4 7" id="KW-0472">Membrane</keyword>
<protein>
    <submittedName>
        <fullName evidence="9">Cytochrome c oxidase polypeptide 1</fullName>
        <ecNumber evidence="9">1.9.3.1</ecNumber>
    </submittedName>
</protein>
<dbReference type="InterPro" id="IPR000883">
    <property type="entry name" value="Cyt_C_Oxase_1"/>
</dbReference>
<feature type="transmembrane region" description="Helical" evidence="7">
    <location>
        <begin position="317"/>
        <end position="339"/>
    </location>
</feature>
<dbReference type="GO" id="GO:0004129">
    <property type="term" value="F:cytochrome-c oxidase activity"/>
    <property type="evidence" value="ECO:0007669"/>
    <property type="project" value="InterPro"/>
</dbReference>
<feature type="transmembrane region" description="Helical" evidence="7">
    <location>
        <begin position="462"/>
        <end position="483"/>
    </location>
</feature>
<dbReference type="PROSITE" id="PS50855">
    <property type="entry name" value="COX1"/>
    <property type="match status" value="1"/>
</dbReference>
<keyword evidence="2 5" id="KW-0812">Transmembrane</keyword>
<dbReference type="PRINTS" id="PR01165">
    <property type="entry name" value="CYCOXIDASEI"/>
</dbReference>
<feature type="transmembrane region" description="Helical" evidence="7">
    <location>
        <begin position="398"/>
        <end position="417"/>
    </location>
</feature>
<proteinExistence type="inferred from homology"/>
<comment type="subcellular location">
    <subcellularLocation>
        <location evidence="1">Membrane</location>
        <topology evidence="1">Multi-pass membrane protein</topology>
    </subcellularLocation>
</comment>
<dbReference type="GO" id="GO:0015990">
    <property type="term" value="P:electron transport coupled proton transport"/>
    <property type="evidence" value="ECO:0007669"/>
    <property type="project" value="TreeGrafter"/>
</dbReference>
<feature type="transmembrane region" description="Helical" evidence="7">
    <location>
        <begin position="574"/>
        <end position="596"/>
    </location>
</feature>
<evidence type="ECO:0000256" key="3">
    <source>
        <dbReference type="ARBA" id="ARBA00022989"/>
    </source>
</evidence>
<dbReference type="AlphaFoldDB" id="A0A151AE34"/>
<feature type="compositionally biased region" description="Basic and acidic residues" evidence="6">
    <location>
        <begin position="83"/>
        <end position="97"/>
    </location>
</feature>
<keyword evidence="5" id="KW-0249">Electron transport</keyword>
<keyword evidence="9" id="KW-0560">Oxidoreductase</keyword>
<feature type="transmembrane region" description="Helical" evidence="7">
    <location>
        <begin position="370"/>
        <end position="386"/>
    </location>
</feature>
<evidence type="ECO:0000256" key="4">
    <source>
        <dbReference type="ARBA" id="ARBA00023136"/>
    </source>
</evidence>
<dbReference type="PANTHER" id="PTHR10422">
    <property type="entry name" value="CYTOCHROME C OXIDASE SUBUNIT 1"/>
    <property type="match status" value="1"/>
</dbReference>
<dbReference type="GO" id="GO:0016020">
    <property type="term" value="C:membrane"/>
    <property type="evidence" value="ECO:0007669"/>
    <property type="project" value="UniProtKB-SubCell"/>
</dbReference>
<dbReference type="PATRIC" id="fig|1008153.3.peg.2667"/>
<evidence type="ECO:0000313" key="9">
    <source>
        <dbReference type="EMBL" id="KYH25936.1"/>
    </source>
</evidence>
<keyword evidence="3 7" id="KW-1133">Transmembrane helix</keyword>
<keyword evidence="5" id="KW-0679">Respiratory chain</keyword>
<keyword evidence="5" id="KW-0479">Metal-binding</keyword>
<feature type="transmembrane region" description="Helical" evidence="7">
    <location>
        <begin position="429"/>
        <end position="450"/>
    </location>
</feature>
<feature type="transmembrane region" description="Helical" evidence="7">
    <location>
        <begin position="209"/>
        <end position="227"/>
    </location>
</feature>